<proteinExistence type="predicted"/>
<dbReference type="AlphaFoldDB" id="Q2F9T5"/>
<dbReference type="EMBL" id="DQ139261">
    <property type="protein sequence ID" value="ABA55936.1"/>
    <property type="molecule type" value="Genomic_DNA"/>
</dbReference>
<sequence length="289" mass="32772">MSSEERRSVRNGIWMCYKHGKQIDNDESRFTSEILQKWKEVAERRAQIENELGREIGEEHEHLLSLGLAAHNVSIDSVWSNENELIGDALKHSCAEAIWGKGLVSYLRSFIIEKVRNSFIHGGASSVKLEIDTKSVILIDDGDEFTPSKLVKHDQARGGAHSYKHLIEKYGSKVIPSTMRKDSKNITSFQILTSLDDLKNITPCSLELSYESVRGGGYELDVIDLCEELYITIPRYFALSDLYWLQRISPDIQDGKKELVFVLDEVADYVTAQIEQAYPSARVIDLSNC</sequence>
<protein>
    <submittedName>
        <fullName evidence="1">Putative lysogenic conversion protein</fullName>
    </submittedName>
</protein>
<evidence type="ECO:0000313" key="1">
    <source>
        <dbReference type="EMBL" id="ABA55936.1"/>
    </source>
</evidence>
<accession>Q2F9T5</accession>
<reference evidence="1" key="1">
    <citation type="journal article" date="2006" name="BMC Evol. Biol.">
        <title>Recovery and evolutionary analysis of complete integron gene cassette arrays from Vibrio.</title>
        <authorList>
            <person name="Boucher Y."/>
            <person name="Nesbo C.L."/>
            <person name="Joss M.J."/>
            <person name="Robinson A."/>
            <person name="Mabbutt B.C."/>
            <person name="Gillings M.R."/>
            <person name="Doolittle W.F."/>
            <person name="Stokes H.W."/>
        </authorList>
    </citation>
    <scope>NUCLEOTIDE SEQUENCE</scope>
    <source>
        <strain evidence="1">DAT722</strain>
    </source>
</reference>
<organism evidence="1">
    <name type="scientific">Vibrio sp. DAT722</name>
    <dbReference type="NCBI Taxonomy" id="344879"/>
    <lineage>
        <taxon>Bacteria</taxon>
        <taxon>Pseudomonadati</taxon>
        <taxon>Pseudomonadota</taxon>
        <taxon>Gammaproteobacteria</taxon>
        <taxon>Vibrionales</taxon>
        <taxon>Vibrionaceae</taxon>
        <taxon>Vibrio</taxon>
    </lineage>
</organism>
<name>Q2F9T5_9VIBR</name>